<evidence type="ECO:0008006" key="3">
    <source>
        <dbReference type="Google" id="ProtNLM"/>
    </source>
</evidence>
<evidence type="ECO:0000313" key="1">
    <source>
        <dbReference type="EMBL" id="RYR15925.1"/>
    </source>
</evidence>
<gene>
    <name evidence="1" type="ORF">Ahy_B04g072892</name>
</gene>
<dbReference type="AlphaFoldDB" id="A0A444ZP68"/>
<dbReference type="Proteomes" id="UP000289738">
    <property type="component" value="Chromosome B04"/>
</dbReference>
<accession>A0A444ZP68</accession>
<comment type="caution">
    <text evidence="1">The sequence shown here is derived from an EMBL/GenBank/DDBJ whole genome shotgun (WGS) entry which is preliminary data.</text>
</comment>
<keyword evidence="2" id="KW-1185">Reference proteome</keyword>
<organism evidence="1 2">
    <name type="scientific">Arachis hypogaea</name>
    <name type="common">Peanut</name>
    <dbReference type="NCBI Taxonomy" id="3818"/>
    <lineage>
        <taxon>Eukaryota</taxon>
        <taxon>Viridiplantae</taxon>
        <taxon>Streptophyta</taxon>
        <taxon>Embryophyta</taxon>
        <taxon>Tracheophyta</taxon>
        <taxon>Spermatophyta</taxon>
        <taxon>Magnoliopsida</taxon>
        <taxon>eudicotyledons</taxon>
        <taxon>Gunneridae</taxon>
        <taxon>Pentapetalae</taxon>
        <taxon>rosids</taxon>
        <taxon>fabids</taxon>
        <taxon>Fabales</taxon>
        <taxon>Fabaceae</taxon>
        <taxon>Papilionoideae</taxon>
        <taxon>50 kb inversion clade</taxon>
        <taxon>dalbergioids sensu lato</taxon>
        <taxon>Dalbergieae</taxon>
        <taxon>Pterocarpus clade</taxon>
        <taxon>Arachis</taxon>
    </lineage>
</organism>
<evidence type="ECO:0000313" key="2">
    <source>
        <dbReference type="Proteomes" id="UP000289738"/>
    </source>
</evidence>
<dbReference type="EMBL" id="SDMP01000014">
    <property type="protein sequence ID" value="RYR15925.1"/>
    <property type="molecule type" value="Genomic_DNA"/>
</dbReference>
<dbReference type="PANTHER" id="PTHR31973:SF195">
    <property type="entry name" value="MUDR FAMILY TRANSPOSASE"/>
    <property type="match status" value="1"/>
</dbReference>
<dbReference type="PANTHER" id="PTHR31973">
    <property type="entry name" value="POLYPROTEIN, PUTATIVE-RELATED"/>
    <property type="match status" value="1"/>
</dbReference>
<reference evidence="1 2" key="1">
    <citation type="submission" date="2019-01" db="EMBL/GenBank/DDBJ databases">
        <title>Sequencing of cultivated peanut Arachis hypogaea provides insights into genome evolution and oil improvement.</title>
        <authorList>
            <person name="Chen X."/>
        </authorList>
    </citation>
    <scope>NUCLEOTIDE SEQUENCE [LARGE SCALE GENOMIC DNA]</scope>
    <source>
        <strain evidence="2">cv. Fuhuasheng</strain>
        <tissue evidence="1">Leaves</tissue>
    </source>
</reference>
<proteinExistence type="predicted"/>
<sequence>MANVLASEHPFGEPSFMRTLDLDAMNVPEFPEYANEDPPMVADGELVMEMEFNSREVVIKLIRVRMMRSKYCWKVRGYNDIHTCTIAIISHGHLNLDSNTIAEAIKPLVEAGPSIKVRFVITDVQSKFNYTLIYHKEWLAMQKAVEKIDGNNNVVPIAFALVEGETSDAWFFFLRYLQTYVVTRDGARLISDRHESISSLISHL</sequence>
<name>A0A444ZP68_ARAHY</name>
<protein>
    <recommendedName>
        <fullName evidence="3">MULE transposase domain-containing protein</fullName>
    </recommendedName>
</protein>